<keyword evidence="6" id="KW-0524">Neurogenesis</keyword>
<dbReference type="SUPFAM" id="SSF101912">
    <property type="entry name" value="Sema domain"/>
    <property type="match status" value="1"/>
</dbReference>
<dbReference type="AlphaFoldDB" id="A0A8T2NZ63"/>
<dbReference type="GO" id="GO:0005886">
    <property type="term" value="C:plasma membrane"/>
    <property type="evidence" value="ECO:0007669"/>
    <property type="project" value="TreeGrafter"/>
</dbReference>
<dbReference type="GO" id="GO:0007411">
    <property type="term" value="P:axon guidance"/>
    <property type="evidence" value="ECO:0007669"/>
    <property type="project" value="UniProtKB-ARBA"/>
</dbReference>
<evidence type="ECO:0000256" key="3">
    <source>
        <dbReference type="ARBA" id="ARBA00022525"/>
    </source>
</evidence>
<accession>A0A8T2NZ63</accession>
<feature type="compositionally biased region" description="Polar residues" evidence="11">
    <location>
        <begin position="1"/>
        <end position="22"/>
    </location>
</feature>
<dbReference type="GO" id="GO:0030335">
    <property type="term" value="P:positive regulation of cell migration"/>
    <property type="evidence" value="ECO:0007669"/>
    <property type="project" value="TreeGrafter"/>
</dbReference>
<evidence type="ECO:0000256" key="5">
    <source>
        <dbReference type="ARBA" id="ARBA00022782"/>
    </source>
</evidence>
<evidence type="ECO:0000256" key="11">
    <source>
        <dbReference type="SAM" id="MobiDB-lite"/>
    </source>
</evidence>
<dbReference type="InterPro" id="IPR007110">
    <property type="entry name" value="Ig-like_dom"/>
</dbReference>
<organism evidence="14 15">
    <name type="scientific">Albula glossodonta</name>
    <name type="common">roundjaw bonefish</name>
    <dbReference type="NCBI Taxonomy" id="121402"/>
    <lineage>
        <taxon>Eukaryota</taxon>
        <taxon>Metazoa</taxon>
        <taxon>Chordata</taxon>
        <taxon>Craniata</taxon>
        <taxon>Vertebrata</taxon>
        <taxon>Euteleostomi</taxon>
        <taxon>Actinopterygii</taxon>
        <taxon>Neopterygii</taxon>
        <taxon>Teleostei</taxon>
        <taxon>Albuliformes</taxon>
        <taxon>Albulidae</taxon>
        <taxon>Albula</taxon>
    </lineage>
</organism>
<dbReference type="InterPro" id="IPR015943">
    <property type="entry name" value="WD40/YVTN_repeat-like_dom_sf"/>
</dbReference>
<dbReference type="Gene3D" id="2.60.40.10">
    <property type="entry name" value="Immunoglobulins"/>
    <property type="match status" value="1"/>
</dbReference>
<dbReference type="InterPro" id="IPR001627">
    <property type="entry name" value="Semap_dom"/>
</dbReference>
<dbReference type="InterPro" id="IPR027231">
    <property type="entry name" value="Semaphorin"/>
</dbReference>
<dbReference type="GO" id="GO:0030215">
    <property type="term" value="F:semaphorin receptor binding"/>
    <property type="evidence" value="ECO:0007669"/>
    <property type="project" value="InterPro"/>
</dbReference>
<dbReference type="GO" id="GO:0035295">
    <property type="term" value="P:tube development"/>
    <property type="evidence" value="ECO:0007669"/>
    <property type="project" value="UniProtKB-ARBA"/>
</dbReference>
<dbReference type="InterPro" id="IPR013783">
    <property type="entry name" value="Ig-like_fold"/>
</dbReference>
<feature type="region of interest" description="Disordered" evidence="11">
    <location>
        <begin position="808"/>
        <end position="841"/>
    </location>
</feature>
<comment type="caution">
    <text evidence="10">Lacks conserved residue(s) required for the propagation of feature annotation.</text>
</comment>
<keyword evidence="7" id="KW-1015">Disulfide bond</keyword>
<evidence type="ECO:0000256" key="2">
    <source>
        <dbReference type="ARBA" id="ARBA00009492"/>
    </source>
</evidence>
<dbReference type="GO" id="GO:0072359">
    <property type="term" value="P:circulatory system development"/>
    <property type="evidence" value="ECO:0007669"/>
    <property type="project" value="UniProtKB-ARBA"/>
</dbReference>
<feature type="region of interest" description="Disordered" evidence="11">
    <location>
        <begin position="125"/>
        <end position="149"/>
    </location>
</feature>
<dbReference type="Pfam" id="PF01403">
    <property type="entry name" value="Sema"/>
    <property type="match status" value="1"/>
</dbReference>
<dbReference type="Proteomes" id="UP000824540">
    <property type="component" value="Unassembled WGS sequence"/>
</dbReference>
<proteinExistence type="inferred from homology"/>
<name>A0A8T2NZ63_9TELE</name>
<dbReference type="GO" id="GO:0071526">
    <property type="term" value="P:semaphorin-plexin signaling pathway"/>
    <property type="evidence" value="ECO:0007669"/>
    <property type="project" value="TreeGrafter"/>
</dbReference>
<evidence type="ECO:0000313" key="15">
    <source>
        <dbReference type="Proteomes" id="UP000824540"/>
    </source>
</evidence>
<dbReference type="FunFam" id="2.130.10.10:FF:000015">
    <property type="entry name" value="Semaphorin 3B"/>
    <property type="match status" value="1"/>
</dbReference>
<dbReference type="GO" id="GO:0045499">
    <property type="term" value="F:chemorepellent activity"/>
    <property type="evidence" value="ECO:0007669"/>
    <property type="project" value="TreeGrafter"/>
</dbReference>
<dbReference type="FunFam" id="3.30.1680.10:FF:000001">
    <property type="entry name" value="Semaphorin 3F like"/>
    <property type="match status" value="1"/>
</dbReference>
<comment type="caution">
    <text evidence="14">The sequence shown here is derived from an EMBL/GenBank/DDBJ whole genome shotgun (WGS) entry which is preliminary data.</text>
</comment>
<evidence type="ECO:0000256" key="6">
    <source>
        <dbReference type="ARBA" id="ARBA00022902"/>
    </source>
</evidence>
<keyword evidence="9" id="KW-0393">Immunoglobulin domain</keyword>
<evidence type="ECO:0000256" key="10">
    <source>
        <dbReference type="PROSITE-ProRule" id="PRU00352"/>
    </source>
</evidence>
<keyword evidence="3" id="KW-0964">Secreted</keyword>
<keyword evidence="15" id="KW-1185">Reference proteome</keyword>
<dbReference type="InterPro" id="IPR016201">
    <property type="entry name" value="PSI"/>
</dbReference>
<evidence type="ECO:0000259" key="12">
    <source>
        <dbReference type="PROSITE" id="PS50835"/>
    </source>
</evidence>
<evidence type="ECO:0000259" key="13">
    <source>
        <dbReference type="PROSITE" id="PS51004"/>
    </source>
</evidence>
<feature type="region of interest" description="Disordered" evidence="11">
    <location>
        <begin position="1"/>
        <end position="77"/>
    </location>
</feature>
<gene>
    <name evidence="14" type="ORF">JZ751_008779</name>
</gene>
<dbReference type="OrthoDB" id="9988752at2759"/>
<dbReference type="FunFam" id="2.60.40.10:FF:000030">
    <property type="entry name" value="Semaphorin 3F like"/>
    <property type="match status" value="1"/>
</dbReference>
<evidence type="ECO:0000256" key="7">
    <source>
        <dbReference type="ARBA" id="ARBA00023157"/>
    </source>
</evidence>
<keyword evidence="4" id="KW-0732">Signal</keyword>
<dbReference type="GO" id="GO:0005615">
    <property type="term" value="C:extracellular space"/>
    <property type="evidence" value="ECO:0007669"/>
    <property type="project" value="TreeGrafter"/>
</dbReference>
<dbReference type="SMART" id="SM00630">
    <property type="entry name" value="Sema"/>
    <property type="match status" value="1"/>
</dbReference>
<reference evidence="14" key="1">
    <citation type="thesis" date="2021" institute="BYU ScholarsArchive" country="Provo, UT, USA">
        <title>Applications of and Algorithms for Genome Assembly and Genomic Analyses with an Emphasis on Marine Teleosts.</title>
        <authorList>
            <person name="Pickett B.D."/>
        </authorList>
    </citation>
    <scope>NUCLEOTIDE SEQUENCE</scope>
    <source>
        <strain evidence="14">HI-2016</strain>
    </source>
</reference>
<dbReference type="SUPFAM" id="SSF103575">
    <property type="entry name" value="Plexin repeat"/>
    <property type="match status" value="1"/>
</dbReference>
<dbReference type="InterPro" id="IPR036352">
    <property type="entry name" value="Semap_dom_sf"/>
</dbReference>
<feature type="domain" description="Ig-like" evidence="12">
    <location>
        <begin position="683"/>
        <end position="747"/>
    </location>
</feature>
<dbReference type="GO" id="GO:0001755">
    <property type="term" value="P:neural crest cell migration"/>
    <property type="evidence" value="ECO:0007669"/>
    <property type="project" value="TreeGrafter"/>
</dbReference>
<comment type="subcellular location">
    <subcellularLocation>
        <location evidence="1">Secreted</location>
    </subcellularLocation>
</comment>
<dbReference type="SUPFAM" id="SSF48726">
    <property type="entry name" value="Immunoglobulin"/>
    <property type="match status" value="1"/>
</dbReference>
<dbReference type="PANTHER" id="PTHR11036">
    <property type="entry name" value="SEMAPHORIN"/>
    <property type="match status" value="1"/>
</dbReference>
<keyword evidence="5" id="KW-0221">Differentiation</keyword>
<dbReference type="PROSITE" id="PS51004">
    <property type="entry name" value="SEMA"/>
    <property type="match status" value="1"/>
</dbReference>
<evidence type="ECO:0000256" key="4">
    <source>
        <dbReference type="ARBA" id="ARBA00022729"/>
    </source>
</evidence>
<dbReference type="CDD" id="cd05871">
    <property type="entry name" value="Ig_Sema3"/>
    <property type="match status" value="1"/>
</dbReference>
<feature type="compositionally biased region" description="Basic and acidic residues" evidence="11">
    <location>
        <begin position="135"/>
        <end position="144"/>
    </location>
</feature>
<sequence length="841" mass="94953">MSGSSRRPQATQSALCCWSPSQAEDEGSRSPTPRCEAQASVGRAARTRAGASDVSFQRRPTPGDKTRGQRSDITLGLMGNPKRRTAACEERAKEFTPLQPRAHHGSILRGRLQTAWSTPALDASVRGSSVVSPHDGQHQADRPQGHPQLQRGRLLLGAKDHIYMLDLDQLNRSPRKISWPASKERVEMCKLAGKNAHTECANFIRVLHSYNRTHVYACGTGAFHPLCAFVETGGRGEDATFHLHPQSIESGRLKCPFDPWQPFASTLTDQYLYAGTASDFLGKDTTFTRSLGPPHDQHYIRTDISEHYWINEARFIAAHPIADTYNPDDDKIYFFFREASRDGGSGDKNVLSRVARVCRNDVGGLRSLTNKWTTFLKARLVCSIPGPDGVDTHFDELQDIFLLPTRDERNPTVYGVFTTSSSIFKGSAVCVYSMADIRAVFNGPYAHKEGPDHRWVEYEGRIPYPRPGTCPSKTYDPRIKTTKDFSDEVISFIKYHPMMYKAVYPVTGEPVFTRVNVDYRLTQIAVDRVVAEDGQYAVMFLGTDVGTVLKVVSITQENWATEEVVLEELQVFQVPSAILNMEISSKQQQLYIGSRDGLAQVSLHRCHIHGKACAECCLARDPYCAWDGTSCSRYVPASKRRARRQDIKHGDPSSQCWDVEDSMGTEQAEERLMFGVEQNSTLLECVPKSQQALIRWFLQRPGSDHREEVKLDERVIRTDLGLLIRALHQRDAGAYFCMAQEHTFTHTLLRVNLRVIEQGHLEPRAVRMEDPATEARHRYKDYLRLMGGPALSVDQYCETLWLRDRKQKPKNRVGPGKWKHVQEMRKSRNRRQHVPPGTALA</sequence>
<feature type="compositionally biased region" description="Basic and acidic residues" evidence="11">
    <location>
        <begin position="61"/>
        <end position="70"/>
    </location>
</feature>
<evidence type="ECO:0000313" key="14">
    <source>
        <dbReference type="EMBL" id="KAG9345635.1"/>
    </source>
</evidence>
<keyword evidence="8" id="KW-0325">Glycoprotein</keyword>
<evidence type="ECO:0008006" key="16">
    <source>
        <dbReference type="Google" id="ProtNLM"/>
    </source>
</evidence>
<comment type="similarity">
    <text evidence="2">Belongs to the semaphorin family.</text>
</comment>
<evidence type="ECO:0000256" key="8">
    <source>
        <dbReference type="ARBA" id="ARBA00023180"/>
    </source>
</evidence>
<evidence type="ECO:0000256" key="9">
    <source>
        <dbReference type="ARBA" id="ARBA00023319"/>
    </source>
</evidence>
<evidence type="ECO:0000256" key="1">
    <source>
        <dbReference type="ARBA" id="ARBA00004613"/>
    </source>
</evidence>
<dbReference type="InterPro" id="IPR036179">
    <property type="entry name" value="Ig-like_dom_sf"/>
</dbReference>
<protein>
    <recommendedName>
        <fullName evidence="16">Semaphorin-3D</fullName>
    </recommendedName>
</protein>
<dbReference type="Gene3D" id="2.130.10.10">
    <property type="entry name" value="YVTN repeat-like/Quinoprotein amine dehydrogenase"/>
    <property type="match status" value="1"/>
</dbReference>
<feature type="domain" description="Sema" evidence="13">
    <location>
        <begin position="113"/>
        <end position="603"/>
    </location>
</feature>
<dbReference type="PROSITE" id="PS50835">
    <property type="entry name" value="IG_LIKE"/>
    <property type="match status" value="1"/>
</dbReference>
<dbReference type="Gene3D" id="3.30.1680.10">
    <property type="entry name" value="ligand-binding face of the semaphorins, domain 2"/>
    <property type="match status" value="1"/>
</dbReference>
<dbReference type="SMART" id="SM00423">
    <property type="entry name" value="PSI"/>
    <property type="match status" value="1"/>
</dbReference>
<dbReference type="PANTHER" id="PTHR11036:SF36">
    <property type="entry name" value="SEMAPHORIN-3D"/>
    <property type="match status" value="1"/>
</dbReference>
<dbReference type="EMBL" id="JAFBMS010000017">
    <property type="protein sequence ID" value="KAG9345635.1"/>
    <property type="molecule type" value="Genomic_DNA"/>
</dbReference>